<dbReference type="InterPro" id="IPR027417">
    <property type="entry name" value="P-loop_NTPase"/>
</dbReference>
<dbReference type="PANTHER" id="PTHR34301">
    <property type="entry name" value="DNA-BINDING PROTEIN-RELATED"/>
    <property type="match status" value="1"/>
</dbReference>
<evidence type="ECO:0000313" key="4">
    <source>
        <dbReference type="Proteomes" id="UP001341135"/>
    </source>
</evidence>
<dbReference type="Gene3D" id="1.10.10.10">
    <property type="entry name" value="Winged helix-like DNA-binding domain superfamily/Winged helix DNA-binding domain"/>
    <property type="match status" value="1"/>
</dbReference>
<keyword evidence="4" id="KW-1185">Reference proteome</keyword>
<organism evidence="3 4">
    <name type="scientific">Pyrodictium abyssi</name>
    <dbReference type="NCBI Taxonomy" id="54256"/>
    <lineage>
        <taxon>Archaea</taxon>
        <taxon>Thermoproteota</taxon>
        <taxon>Thermoprotei</taxon>
        <taxon>Desulfurococcales</taxon>
        <taxon>Pyrodictiaceae</taxon>
        <taxon>Pyrodictium</taxon>
    </lineage>
</organism>
<gene>
    <name evidence="3" type="ORF">PABY_04670</name>
</gene>
<dbReference type="PANTHER" id="PTHR34301:SF8">
    <property type="entry name" value="ATPASE DOMAIN-CONTAINING PROTEIN"/>
    <property type="match status" value="1"/>
</dbReference>
<dbReference type="Gene3D" id="1.10.8.60">
    <property type="match status" value="1"/>
</dbReference>
<keyword evidence="3" id="KW-0547">Nucleotide-binding</keyword>
<feature type="domain" description="ATPase" evidence="1">
    <location>
        <begin position="2"/>
        <end position="218"/>
    </location>
</feature>
<dbReference type="InterPro" id="IPR048907">
    <property type="entry name" value="WHD_MCM_arc"/>
</dbReference>
<dbReference type="Pfam" id="PF21100">
    <property type="entry name" value="WHD_MCM"/>
    <property type="match status" value="1"/>
</dbReference>
<protein>
    <submittedName>
        <fullName evidence="3">ATP-binding protein</fullName>
    </submittedName>
</protein>
<accession>A0ABN6ZR76</accession>
<dbReference type="GO" id="GO:0005524">
    <property type="term" value="F:ATP binding"/>
    <property type="evidence" value="ECO:0007669"/>
    <property type="project" value="UniProtKB-KW"/>
</dbReference>
<dbReference type="InterPro" id="IPR036390">
    <property type="entry name" value="WH_DNA-bd_sf"/>
</dbReference>
<proteinExistence type="predicted"/>
<keyword evidence="3" id="KW-0067">ATP-binding</keyword>
<dbReference type="SUPFAM" id="SSF52540">
    <property type="entry name" value="P-loop containing nucleoside triphosphate hydrolases"/>
    <property type="match status" value="1"/>
</dbReference>
<dbReference type="EMBL" id="AP028907">
    <property type="protein sequence ID" value="BES80900.1"/>
    <property type="molecule type" value="Genomic_DNA"/>
</dbReference>
<dbReference type="Proteomes" id="UP001341135">
    <property type="component" value="Chromosome"/>
</dbReference>
<evidence type="ECO:0000259" key="1">
    <source>
        <dbReference type="Pfam" id="PF01637"/>
    </source>
</evidence>
<evidence type="ECO:0000313" key="3">
    <source>
        <dbReference type="EMBL" id="BES80900.1"/>
    </source>
</evidence>
<name>A0ABN6ZR76_9CREN</name>
<reference evidence="3 4" key="1">
    <citation type="submission" date="2023-09" db="EMBL/GenBank/DDBJ databases">
        <title>Pyrofollis japonicus gen. nov. sp. nov., a novel member of the family Pyrodictiaceae isolated from the Iheya North hydrothermal field.</title>
        <authorList>
            <person name="Miyazaki U."/>
            <person name="Sanari M."/>
            <person name="Tame A."/>
            <person name="Kitajima M."/>
            <person name="Okamoto A."/>
            <person name="Sawayama S."/>
            <person name="Miyazaki J."/>
            <person name="Takai K."/>
            <person name="Nakagawa S."/>
        </authorList>
    </citation>
    <scope>NUCLEOTIDE SEQUENCE [LARGE SCALE GENOMIC DNA]</scope>
    <source>
        <strain evidence="3 4">AV2</strain>
    </source>
</reference>
<dbReference type="SUPFAM" id="SSF46785">
    <property type="entry name" value="Winged helix' DNA-binding domain"/>
    <property type="match status" value="1"/>
</dbReference>
<sequence>MIVVKGVRRIGKSSLVRVGLRLHGVKLYAVFDARTVPLLTSDTVYEVVARGLEELLRRSGGLGRHLRELLARVEGLSVAGFEVRVTRRSPDLVLRVVEALDKAAEATGEHMVLVFDEAQDMAVVPGFARLLAHIYDYHQRVKLVLAGSEVGLLDRLLGRGNPRAPLYGRPYLEIEMPRLSREESLGFLEQGFTELGLEWPRAYMEEAVDRLDGIPGWLTAYGYYAYATGSHREALERVLEEGASLVQAELERFLANRLQARTRYLALLECLAAGPLTWSELKTCLETRIARSLNKAQFTRYLRELRDYSFVEKAGREYRLADPLIRYVLRRMRT</sequence>
<evidence type="ECO:0000259" key="2">
    <source>
        <dbReference type="Pfam" id="PF21100"/>
    </source>
</evidence>
<feature type="domain" description="MCM C-terminal" evidence="2">
    <location>
        <begin position="259"/>
        <end position="319"/>
    </location>
</feature>
<dbReference type="Gene3D" id="3.40.50.300">
    <property type="entry name" value="P-loop containing nucleotide triphosphate hydrolases"/>
    <property type="match status" value="1"/>
</dbReference>
<dbReference type="InterPro" id="IPR036388">
    <property type="entry name" value="WH-like_DNA-bd_sf"/>
</dbReference>
<dbReference type="InterPro" id="IPR011579">
    <property type="entry name" value="ATPase_dom"/>
</dbReference>
<dbReference type="Pfam" id="PF01637">
    <property type="entry name" value="ATPase_2"/>
    <property type="match status" value="1"/>
</dbReference>